<gene>
    <name evidence="1" type="ORF">S01H4_14189</name>
</gene>
<reference evidence="1" key="1">
    <citation type="journal article" date="2014" name="Front. Microbiol.">
        <title>High frequency of phylogenetically diverse reductive dehalogenase-homologous genes in deep subseafloor sedimentary metagenomes.</title>
        <authorList>
            <person name="Kawai M."/>
            <person name="Futagami T."/>
            <person name="Toyoda A."/>
            <person name="Takaki Y."/>
            <person name="Nishi S."/>
            <person name="Hori S."/>
            <person name="Arai W."/>
            <person name="Tsubouchi T."/>
            <person name="Morono Y."/>
            <person name="Uchiyama I."/>
            <person name="Ito T."/>
            <person name="Fujiyama A."/>
            <person name="Inagaki F."/>
            <person name="Takami H."/>
        </authorList>
    </citation>
    <scope>NUCLEOTIDE SEQUENCE</scope>
    <source>
        <strain evidence="1">Expedition CK06-06</strain>
    </source>
</reference>
<dbReference type="InterPro" id="IPR011250">
    <property type="entry name" value="OMP/PagP_B-barrel"/>
</dbReference>
<proteinExistence type="predicted"/>
<evidence type="ECO:0008006" key="2">
    <source>
        <dbReference type="Google" id="ProtNLM"/>
    </source>
</evidence>
<evidence type="ECO:0000313" key="1">
    <source>
        <dbReference type="EMBL" id="GAG59766.1"/>
    </source>
</evidence>
<protein>
    <recommendedName>
        <fullName evidence="2">Outer membrane protein beta-barrel domain-containing protein</fullName>
    </recommendedName>
</protein>
<dbReference type="Gene3D" id="2.40.160.20">
    <property type="match status" value="1"/>
</dbReference>
<dbReference type="AlphaFoldDB" id="X1AID5"/>
<name>X1AID5_9ZZZZ</name>
<dbReference type="EMBL" id="BART01006225">
    <property type="protein sequence ID" value="GAG59766.1"/>
    <property type="molecule type" value="Genomic_DNA"/>
</dbReference>
<organism evidence="1">
    <name type="scientific">marine sediment metagenome</name>
    <dbReference type="NCBI Taxonomy" id="412755"/>
    <lineage>
        <taxon>unclassified sequences</taxon>
        <taxon>metagenomes</taxon>
        <taxon>ecological metagenomes</taxon>
    </lineage>
</organism>
<comment type="caution">
    <text evidence="1">The sequence shown here is derived from an EMBL/GenBank/DDBJ whole genome shotgun (WGS) entry which is preliminary data.</text>
</comment>
<dbReference type="SUPFAM" id="SSF56925">
    <property type="entry name" value="OMPA-like"/>
    <property type="match status" value="1"/>
</dbReference>
<sequence length="173" mass="19203">VLSNVLLGIEGGFKDLGEASYDYDNNHYASSDATFKQNINYDSYAIDALVTLHAYIWQGWNTFVKGGVAVLNTKYTYKYTRDPVSTTNPNLDIDQSFWNLRPEVEVGTGYTFDLTPSMHLDVHIMYEHISTEPDVNTTNVFTIIDPSIHDASVPIPGVNAVLGGIDFSFNPAV</sequence>
<feature type="non-terminal residue" evidence="1">
    <location>
        <position position="1"/>
    </location>
</feature>
<accession>X1AID5</accession>